<feature type="repeat" description="ANK" evidence="4">
    <location>
        <begin position="799"/>
        <end position="831"/>
    </location>
</feature>
<feature type="compositionally biased region" description="Polar residues" evidence="7">
    <location>
        <begin position="1203"/>
        <end position="1218"/>
    </location>
</feature>
<evidence type="ECO:0000313" key="10">
    <source>
        <dbReference type="WBParaSite" id="Gr19_v10_g7868.t3"/>
    </source>
</evidence>
<feature type="repeat" description="ANK" evidence="4">
    <location>
        <begin position="867"/>
        <end position="899"/>
    </location>
</feature>
<evidence type="ECO:0000256" key="4">
    <source>
        <dbReference type="PROSITE-ProRule" id="PRU00023"/>
    </source>
</evidence>
<dbReference type="Pfam" id="PF13637">
    <property type="entry name" value="Ank_4"/>
    <property type="match status" value="1"/>
</dbReference>
<dbReference type="PANTHER" id="PTHR23206:SF8">
    <property type="entry name" value="ANKYRIN REPEAT AND KH DOMAIN-CONTAINING 1"/>
    <property type="match status" value="1"/>
</dbReference>
<organism evidence="9 10">
    <name type="scientific">Globodera rostochiensis</name>
    <name type="common">Golden nematode worm</name>
    <name type="synonym">Heterodera rostochiensis</name>
    <dbReference type="NCBI Taxonomy" id="31243"/>
    <lineage>
        <taxon>Eukaryota</taxon>
        <taxon>Metazoa</taxon>
        <taxon>Ecdysozoa</taxon>
        <taxon>Nematoda</taxon>
        <taxon>Chromadorea</taxon>
        <taxon>Rhabditida</taxon>
        <taxon>Tylenchina</taxon>
        <taxon>Tylenchomorpha</taxon>
        <taxon>Tylenchoidea</taxon>
        <taxon>Heteroderidae</taxon>
        <taxon>Heteroderinae</taxon>
        <taxon>Globodera</taxon>
    </lineage>
</organism>
<dbReference type="PROSITE" id="PS50297">
    <property type="entry name" value="ANK_REP_REGION"/>
    <property type="match status" value="11"/>
</dbReference>
<accession>A0A914I981</accession>
<dbReference type="GO" id="GO:0003723">
    <property type="term" value="F:RNA binding"/>
    <property type="evidence" value="ECO:0007669"/>
    <property type="project" value="UniProtKB-UniRule"/>
</dbReference>
<dbReference type="PROSITE" id="PS50084">
    <property type="entry name" value="KH_TYPE_1"/>
    <property type="match status" value="1"/>
</dbReference>
<feature type="repeat" description="ANK" evidence="4">
    <location>
        <begin position="335"/>
        <end position="367"/>
    </location>
</feature>
<dbReference type="PANTHER" id="PTHR23206">
    <property type="entry name" value="MASK PROTEIN"/>
    <property type="match status" value="1"/>
</dbReference>
<protein>
    <submittedName>
        <fullName evidence="10">K Homology domain-containing protein</fullName>
    </submittedName>
</protein>
<feature type="repeat" description="ANK" evidence="4">
    <location>
        <begin position="751"/>
        <end position="783"/>
    </location>
</feature>
<dbReference type="GO" id="GO:0045087">
    <property type="term" value="P:innate immune response"/>
    <property type="evidence" value="ECO:0007669"/>
    <property type="project" value="TreeGrafter"/>
</dbReference>
<dbReference type="SUPFAM" id="SSF54791">
    <property type="entry name" value="Eukaryotic type KH-domain (KH-domain type I)"/>
    <property type="match status" value="1"/>
</dbReference>
<feature type="region of interest" description="Disordered" evidence="7">
    <location>
        <begin position="674"/>
        <end position="706"/>
    </location>
</feature>
<feature type="compositionally biased region" description="Low complexity" evidence="7">
    <location>
        <begin position="724"/>
        <end position="737"/>
    </location>
</feature>
<feature type="repeat" description="ANK" evidence="4">
    <location>
        <begin position="419"/>
        <end position="451"/>
    </location>
</feature>
<evidence type="ECO:0000256" key="6">
    <source>
        <dbReference type="SAM" id="Coils"/>
    </source>
</evidence>
<feature type="region of interest" description="Disordered" evidence="7">
    <location>
        <begin position="1152"/>
        <end position="1227"/>
    </location>
</feature>
<keyword evidence="2 4" id="KW-0040">ANK repeat</keyword>
<dbReference type="InterPro" id="IPR004087">
    <property type="entry name" value="KH_dom"/>
</dbReference>
<dbReference type="PRINTS" id="PR01415">
    <property type="entry name" value="ANKYRIN"/>
</dbReference>
<evidence type="ECO:0000256" key="5">
    <source>
        <dbReference type="PROSITE-ProRule" id="PRU00117"/>
    </source>
</evidence>
<dbReference type="PROSITE" id="PS50088">
    <property type="entry name" value="ANK_REPEAT"/>
    <property type="match status" value="13"/>
</dbReference>
<feature type="compositionally biased region" description="Low complexity" evidence="7">
    <location>
        <begin position="1270"/>
        <end position="1298"/>
    </location>
</feature>
<feature type="repeat" description="ANK" evidence="4">
    <location>
        <begin position="268"/>
        <end position="300"/>
    </location>
</feature>
<evidence type="ECO:0000256" key="2">
    <source>
        <dbReference type="ARBA" id="ARBA00023043"/>
    </source>
</evidence>
<reference evidence="10" key="1">
    <citation type="submission" date="2022-11" db="UniProtKB">
        <authorList>
            <consortium name="WormBaseParasite"/>
        </authorList>
    </citation>
    <scope>IDENTIFICATION</scope>
</reference>
<feature type="repeat" description="ANK" evidence="4">
    <location>
        <begin position="452"/>
        <end position="484"/>
    </location>
</feature>
<dbReference type="SUPFAM" id="SSF48403">
    <property type="entry name" value="Ankyrin repeat"/>
    <property type="match status" value="2"/>
</dbReference>
<evidence type="ECO:0000256" key="1">
    <source>
        <dbReference type="ARBA" id="ARBA00022737"/>
    </source>
</evidence>
<dbReference type="InterPro" id="IPR036770">
    <property type="entry name" value="Ankyrin_rpt-contain_sf"/>
</dbReference>
<dbReference type="SMART" id="SM00248">
    <property type="entry name" value="ANK"/>
    <property type="match status" value="20"/>
</dbReference>
<feature type="compositionally biased region" description="Polar residues" evidence="7">
    <location>
        <begin position="1175"/>
        <end position="1192"/>
    </location>
</feature>
<evidence type="ECO:0000313" key="9">
    <source>
        <dbReference type="Proteomes" id="UP000887572"/>
    </source>
</evidence>
<dbReference type="InterPro" id="IPR002110">
    <property type="entry name" value="Ankyrin_rpt"/>
</dbReference>
<evidence type="ECO:0000256" key="3">
    <source>
        <dbReference type="ARBA" id="ARBA00023054"/>
    </source>
</evidence>
<feature type="region of interest" description="Disordered" evidence="7">
    <location>
        <begin position="1264"/>
        <end position="1301"/>
    </location>
</feature>
<dbReference type="Pfam" id="PF12796">
    <property type="entry name" value="Ank_2"/>
    <property type="match status" value="7"/>
</dbReference>
<dbReference type="WBParaSite" id="Gr19_v10_g7868.t3">
    <property type="protein sequence ID" value="Gr19_v10_g7868.t3"/>
    <property type="gene ID" value="Gr19_v10_g7868"/>
</dbReference>
<evidence type="ECO:0000259" key="8">
    <source>
        <dbReference type="SMART" id="SM00322"/>
    </source>
</evidence>
<feature type="repeat" description="ANK" evidence="4">
    <location>
        <begin position="832"/>
        <end position="864"/>
    </location>
</feature>
<dbReference type="FunFam" id="1.25.40.20:FF:000131">
    <property type="entry name" value="ankyrin repeat domain-containing protein 17 isoform X1"/>
    <property type="match status" value="1"/>
</dbReference>
<keyword evidence="1" id="KW-0677">Repeat</keyword>
<dbReference type="Pfam" id="PF00013">
    <property type="entry name" value="KH_1"/>
    <property type="match status" value="1"/>
</dbReference>
<feature type="region of interest" description="Disordered" evidence="7">
    <location>
        <begin position="718"/>
        <end position="737"/>
    </location>
</feature>
<feature type="repeat" description="ANK" evidence="4">
    <location>
        <begin position="585"/>
        <end position="617"/>
    </location>
</feature>
<feature type="repeat" description="ANK" evidence="4">
    <location>
        <begin position="901"/>
        <end position="933"/>
    </location>
</feature>
<dbReference type="InterPro" id="IPR004088">
    <property type="entry name" value="KH_dom_type_1"/>
</dbReference>
<feature type="coiled-coil region" evidence="6">
    <location>
        <begin position="1092"/>
        <end position="1139"/>
    </location>
</feature>
<evidence type="ECO:0000256" key="7">
    <source>
        <dbReference type="SAM" id="MobiDB-lite"/>
    </source>
</evidence>
<dbReference type="Gene3D" id="3.30.1370.10">
    <property type="entry name" value="K Homology domain, type 1"/>
    <property type="match status" value="1"/>
</dbReference>
<feature type="repeat" description="ANK" evidence="4">
    <location>
        <begin position="934"/>
        <end position="966"/>
    </location>
</feature>
<feature type="compositionally biased region" description="Low complexity" evidence="7">
    <location>
        <begin position="1406"/>
        <end position="1420"/>
    </location>
</feature>
<dbReference type="InterPro" id="IPR036612">
    <property type="entry name" value="KH_dom_type_1_sf"/>
</dbReference>
<proteinExistence type="predicted"/>
<feature type="region of interest" description="Disordered" evidence="7">
    <location>
        <begin position="1406"/>
        <end position="1446"/>
    </location>
</feature>
<keyword evidence="5" id="KW-0694">RNA-binding</keyword>
<feature type="compositionally biased region" description="Low complexity" evidence="7">
    <location>
        <begin position="697"/>
        <end position="706"/>
    </location>
</feature>
<keyword evidence="9" id="KW-1185">Reference proteome</keyword>
<feature type="domain" description="K Homology" evidence="8">
    <location>
        <begin position="1317"/>
        <end position="1389"/>
    </location>
</feature>
<sequence length="1673" mass="180769">MAMKDLFCLVNAFINRNKVTEDNQKLAVPIEAAEDTRVLPGSSSSTSKQLLPDLCGMDMNQQKKLHKALYSAGVNAALSLEKFVCEVPKKRVDNTGSDETFPEDFDVNEVLEHLNKSAFDDASKTFRMMSNNMEEIMQKMNAAALAAFASATLRKPPTKHVENLMQTSQENGHPLLVDEDTSDTDPILSREMKRLTAPKSNPTTNTSHSSIVTVAELDDDDECACNSVVDEEIEGDDSLFRYVCAAGYDDLAKLLISMRNSAEFVQQSDSTPLMESCCGGHSDVVRILVQAGADVNALSSTQNTALIYACASGHIECVRELLATGRCDLTIRNEAGHCALMEAANIGNVEIMKALIQHGAKVTCVVESVEYKESPLTLAAFKGHYDAAKYLLSLMSETKNEQEEEELYTALIEASMDGHVENPLTLAAGGGHNEMVKLLLDSGADLEEPNDEGYTPLMEASREGHLDVVELLLNRGANVNAKIEDGLETPLTLAASGGFKNVVELLVLLGGDLTIGERTPLYEACQEGHEEVAQFIVQHLRKSYSLQVVQKDLNEALLCTAGIDSDSICDLLIENGAQIDCFSKENRTPLMEAARQNCTKVVELLIKKGADVNKIASPCVGKDVDVGLPKSKSSKKLSQKDCCPTLKCPCCVPPSLKKNAKEVCTAAGIPPAPFTTGHPNAAKKPAPSRSSTPSQNKTTTTSAKSKFATPLANNATVINKTQRSLSTSSSSATLSDPSAWLDNSTTSDLQNNDTALTLACVGGHAGLVDLLIKRGAHIEHLCKLLIDAGAQLDAQADRTKDTALSLACSGGRKNVAELLLKNGANKEHRNLSDYTPLSLAASGGYVDIIQLLLSNGAEINSRTNSKLGISPLMLAAMNGHEEATRLLLENGSDINAQIETNKNTALTLACFQGRTEVTRLLIQYGANVEHRAKTGLTPLMEAANGGYVDVGTILIQSHADVNTSPVPTSRDTALTIAADKGHAAFVGLLLRHEAQINARNKKGCTAIWLACNNGHLDTVHVLVDYKADNEAQDNRKLTPLMVAFRKGHSKLVHFLLQHVTQFPSDSDCQRFISTLTDQELIEKCRQSVLYISEAKEKQAEQANKAAQSLLALLAHEEALEESKKRSKQRQKEKKKMDAEVVLEGQIVKSAEKKAETAEIIPKQLELPTKTGRISPKSSPKPNSTQNSKQPKCSSSSTKEKTSQNTIAQQVKKTQNSPVEPSAKNNTKKALAAATLGQQNSCIFTNVEEEEWLRMNKKLASIKMTESNKVTASAISVSSNSSSAKSSSSASSTQQNSVSQPSSEEQLFSELAVLAGRRSSLQVLNIAANAIARVIGRGGSNVNAIREATGAHVEVEKQSTRKEQTTRKITLRGPADSVRNAMRMIDLLMRDHNVLINEIVDRVMASQRKSPSLSSSSETSSCQPLQLQPAGTLPSSVPSSPMVINGGKAPEEALKKLPSHSIGSRVVGAAGMAPISPLIALQTQSVPQSDSQIFNSPTTNVWQKRAEAIREKKAVLNEHPTHRLVSPISPSNSSNCQSVDLRKSGYAPALPITVEGEVKFSLNAEELAILSKEEHQRKAPGYARPLSSASSTNQQLALANMKAESSNASTLFDVLTSRWSTNPLESAVGNDSSNNGDSNLQNSWSYLLEYWKNYRQQRFTNQVSKNDPYYSTDL</sequence>
<feature type="repeat" description="ANK" evidence="4">
    <location>
        <begin position="1002"/>
        <end position="1034"/>
    </location>
</feature>
<keyword evidence="3 6" id="KW-0175">Coiled coil</keyword>
<dbReference type="Gene3D" id="1.25.40.20">
    <property type="entry name" value="Ankyrin repeat-containing domain"/>
    <property type="match status" value="4"/>
</dbReference>
<dbReference type="GO" id="GO:0005737">
    <property type="term" value="C:cytoplasm"/>
    <property type="evidence" value="ECO:0007669"/>
    <property type="project" value="TreeGrafter"/>
</dbReference>
<feature type="repeat" description="ANK" evidence="4">
    <location>
        <begin position="969"/>
        <end position="1001"/>
    </location>
</feature>
<dbReference type="InterPro" id="IPR051631">
    <property type="entry name" value="Ankyrin-KH/SAM_domain"/>
</dbReference>
<dbReference type="Proteomes" id="UP000887572">
    <property type="component" value="Unplaced"/>
</dbReference>
<name>A0A914I981_GLORO</name>
<dbReference type="SMART" id="SM00322">
    <property type="entry name" value="KH"/>
    <property type="match status" value="1"/>
</dbReference>